<accession>A0A6V8N9B3</accession>
<organism evidence="1 2">
    <name type="scientific">Geomonas limicola</name>
    <dbReference type="NCBI Taxonomy" id="2740186"/>
    <lineage>
        <taxon>Bacteria</taxon>
        <taxon>Pseudomonadati</taxon>
        <taxon>Thermodesulfobacteriota</taxon>
        <taxon>Desulfuromonadia</taxon>
        <taxon>Geobacterales</taxon>
        <taxon>Geobacteraceae</taxon>
        <taxon>Geomonas</taxon>
    </lineage>
</organism>
<keyword evidence="2" id="KW-1185">Reference proteome</keyword>
<name>A0A6V8N9B3_9BACT</name>
<protein>
    <submittedName>
        <fullName evidence="1">Uncharacterized protein</fullName>
    </submittedName>
</protein>
<dbReference type="AlphaFoldDB" id="A0A6V8N9B3"/>
<gene>
    <name evidence="1" type="ORF">GMLC_27550</name>
</gene>
<comment type="caution">
    <text evidence="1">The sequence shown here is derived from an EMBL/GenBank/DDBJ whole genome shotgun (WGS) entry which is preliminary data.</text>
</comment>
<sequence length="80" mass="8446">MANIKMRGIIPWNWAIMPPPAAPAAGAPSANAKLNMVLPPVVVSLILHVKLYRDPACSCRFAFSGAVAGKDVRPTPSLPL</sequence>
<proteinExistence type="predicted"/>
<evidence type="ECO:0000313" key="1">
    <source>
        <dbReference type="EMBL" id="GFO69176.1"/>
    </source>
</evidence>
<dbReference type="Proteomes" id="UP000587586">
    <property type="component" value="Unassembled WGS sequence"/>
</dbReference>
<evidence type="ECO:0000313" key="2">
    <source>
        <dbReference type="Proteomes" id="UP000587586"/>
    </source>
</evidence>
<dbReference type="EMBL" id="BLXZ01000005">
    <property type="protein sequence ID" value="GFO69176.1"/>
    <property type="molecule type" value="Genomic_DNA"/>
</dbReference>
<reference evidence="2" key="1">
    <citation type="submission" date="2020-06" db="EMBL/GenBank/DDBJ databases">
        <title>Draft genomic sequecing of Geomonas sp. Red745.</title>
        <authorList>
            <person name="Itoh H."/>
            <person name="Xu Z.X."/>
            <person name="Ushijima N."/>
            <person name="Masuda Y."/>
            <person name="Shiratori Y."/>
            <person name="Senoo K."/>
        </authorList>
    </citation>
    <scope>NUCLEOTIDE SEQUENCE [LARGE SCALE GENOMIC DNA]</scope>
    <source>
        <strain evidence="2">Red745</strain>
    </source>
</reference>